<evidence type="ECO:0000256" key="6">
    <source>
        <dbReference type="RuleBase" id="RU003983"/>
    </source>
</evidence>
<keyword evidence="5 6" id="KW-0482">Metalloprotease</keyword>
<name>A0A9W6GI08_9FUSO</name>
<dbReference type="AlphaFoldDB" id="A0A9W6GI08"/>
<dbReference type="CDD" id="cd07331">
    <property type="entry name" value="M48C_Oma1_like"/>
    <property type="match status" value="1"/>
</dbReference>
<dbReference type="EMBL" id="BSDY01000001">
    <property type="protein sequence ID" value="GLI54535.1"/>
    <property type="molecule type" value="Genomic_DNA"/>
</dbReference>
<comment type="caution">
    <text evidence="9">The sequence shown here is derived from an EMBL/GenBank/DDBJ whole genome shotgun (WGS) entry which is preliminary data.</text>
</comment>
<keyword evidence="3 6" id="KW-0378">Hydrolase</keyword>
<evidence type="ECO:0000256" key="2">
    <source>
        <dbReference type="ARBA" id="ARBA00022723"/>
    </source>
</evidence>
<dbReference type="PANTHER" id="PTHR22726">
    <property type="entry name" value="METALLOENDOPEPTIDASE OMA1"/>
    <property type="match status" value="1"/>
</dbReference>
<evidence type="ECO:0000313" key="10">
    <source>
        <dbReference type="Proteomes" id="UP001144471"/>
    </source>
</evidence>
<dbReference type="PANTHER" id="PTHR22726:SF1">
    <property type="entry name" value="METALLOENDOPEPTIDASE OMA1, MITOCHONDRIAL"/>
    <property type="match status" value="1"/>
</dbReference>
<evidence type="ECO:0000313" key="9">
    <source>
        <dbReference type="EMBL" id="GLI54535.1"/>
    </source>
</evidence>
<gene>
    <name evidence="9" type="ORF">PM10SUCC1_00500</name>
</gene>
<evidence type="ECO:0000256" key="5">
    <source>
        <dbReference type="ARBA" id="ARBA00023049"/>
    </source>
</evidence>
<comment type="similarity">
    <text evidence="6">Belongs to the peptidase M48 family.</text>
</comment>
<protein>
    <submittedName>
        <fullName evidence="9">Peptidase M48</fullName>
    </submittedName>
</protein>
<feature type="chain" id="PRO_5040907142" evidence="7">
    <location>
        <begin position="20"/>
        <end position="262"/>
    </location>
</feature>
<comment type="cofactor">
    <cofactor evidence="6">
        <name>Zn(2+)</name>
        <dbReference type="ChEBI" id="CHEBI:29105"/>
    </cofactor>
    <text evidence="6">Binds 1 zinc ion per subunit.</text>
</comment>
<dbReference type="PROSITE" id="PS51257">
    <property type="entry name" value="PROKAR_LIPOPROTEIN"/>
    <property type="match status" value="1"/>
</dbReference>
<dbReference type="GO" id="GO:0046872">
    <property type="term" value="F:metal ion binding"/>
    <property type="evidence" value="ECO:0007669"/>
    <property type="project" value="UniProtKB-KW"/>
</dbReference>
<dbReference type="Proteomes" id="UP001144471">
    <property type="component" value="Unassembled WGS sequence"/>
</dbReference>
<proteinExistence type="inferred from homology"/>
<evidence type="ECO:0000256" key="1">
    <source>
        <dbReference type="ARBA" id="ARBA00022670"/>
    </source>
</evidence>
<evidence type="ECO:0000259" key="8">
    <source>
        <dbReference type="Pfam" id="PF01435"/>
    </source>
</evidence>
<keyword evidence="2" id="KW-0479">Metal-binding</keyword>
<reference evidence="9" key="1">
    <citation type="submission" date="2022-12" db="EMBL/GenBank/DDBJ databases">
        <title>Reference genome sequencing for broad-spectrum identification of bacterial and archaeal isolates by mass spectrometry.</title>
        <authorList>
            <person name="Sekiguchi Y."/>
            <person name="Tourlousse D.M."/>
        </authorList>
    </citation>
    <scope>NUCLEOTIDE SEQUENCE</scope>
    <source>
        <strain evidence="9">10succ1</strain>
    </source>
</reference>
<dbReference type="Gene3D" id="3.30.2010.10">
    <property type="entry name" value="Metalloproteases ('zincins'), catalytic domain"/>
    <property type="match status" value="1"/>
</dbReference>
<dbReference type="GO" id="GO:0004222">
    <property type="term" value="F:metalloendopeptidase activity"/>
    <property type="evidence" value="ECO:0007669"/>
    <property type="project" value="InterPro"/>
</dbReference>
<accession>A0A9W6GI08</accession>
<keyword evidence="10" id="KW-1185">Reference proteome</keyword>
<dbReference type="RefSeq" id="WP_281832211.1">
    <property type="nucleotide sequence ID" value="NZ_BSDY01000001.1"/>
</dbReference>
<dbReference type="GO" id="GO:0016020">
    <property type="term" value="C:membrane"/>
    <property type="evidence" value="ECO:0007669"/>
    <property type="project" value="TreeGrafter"/>
</dbReference>
<dbReference type="Pfam" id="PF01435">
    <property type="entry name" value="Peptidase_M48"/>
    <property type="match status" value="1"/>
</dbReference>
<sequence>MKKIIVAALLLAAIGCSRAPITGRSQLLLVGRDEVLQQSYIQYDKVIEENKVLDNPDSAMVKRVGGKIARAVEEFLNSQPEYAHLDDDFQWEFNLLESEQVNAWCMPGGKVAFYTGILPYTRDEEGLAVVMGHEIAHAIADHGRERMSQELLKQYGGSTLAQVFETNAVEGAELFMEAYGAGSSLVTLKYSRDHEKEADKLGLIFMALAGYDPNEAVDFWERMAADKDGEPLEFFSTHPNSATRIQLIRDYIVSDEFKKYTN</sequence>
<evidence type="ECO:0000256" key="7">
    <source>
        <dbReference type="SAM" id="SignalP"/>
    </source>
</evidence>
<evidence type="ECO:0000256" key="3">
    <source>
        <dbReference type="ARBA" id="ARBA00022801"/>
    </source>
</evidence>
<keyword evidence="1 6" id="KW-0645">Protease</keyword>
<keyword evidence="4 6" id="KW-0862">Zinc</keyword>
<organism evidence="9 10">
    <name type="scientific">Propionigenium maris DSM 9537</name>
    <dbReference type="NCBI Taxonomy" id="1123000"/>
    <lineage>
        <taxon>Bacteria</taxon>
        <taxon>Fusobacteriati</taxon>
        <taxon>Fusobacteriota</taxon>
        <taxon>Fusobacteriia</taxon>
        <taxon>Fusobacteriales</taxon>
        <taxon>Fusobacteriaceae</taxon>
        <taxon>Propionigenium</taxon>
    </lineage>
</organism>
<keyword evidence="7" id="KW-0732">Signal</keyword>
<feature type="domain" description="Peptidase M48" evidence="8">
    <location>
        <begin position="81"/>
        <end position="250"/>
    </location>
</feature>
<feature type="signal peptide" evidence="7">
    <location>
        <begin position="1"/>
        <end position="19"/>
    </location>
</feature>
<dbReference type="InterPro" id="IPR051156">
    <property type="entry name" value="Mito/Outer_Membr_Metalloprot"/>
</dbReference>
<evidence type="ECO:0000256" key="4">
    <source>
        <dbReference type="ARBA" id="ARBA00022833"/>
    </source>
</evidence>
<dbReference type="GO" id="GO:0051603">
    <property type="term" value="P:proteolysis involved in protein catabolic process"/>
    <property type="evidence" value="ECO:0007669"/>
    <property type="project" value="TreeGrafter"/>
</dbReference>
<dbReference type="InterPro" id="IPR001915">
    <property type="entry name" value="Peptidase_M48"/>
</dbReference>